<gene>
    <name evidence="3" type="ORF">GEV33_012365</name>
</gene>
<dbReference type="EMBL" id="JABDTM020027490">
    <property type="protein sequence ID" value="KAH0810428.1"/>
    <property type="molecule type" value="Genomic_DNA"/>
</dbReference>
<feature type="signal peptide" evidence="2">
    <location>
        <begin position="1"/>
        <end position="19"/>
    </location>
</feature>
<comment type="caution">
    <text evidence="3">The sequence shown here is derived from an EMBL/GenBank/DDBJ whole genome shotgun (WGS) entry which is preliminary data.</text>
</comment>
<sequence length="528" mass="61215">MLKQVAFLFVALFINHTFTAFMRNKYVVEVEKVEPCPNNAQIGYPIRNLKLLRYNRTHKTLSYDFTYAEDLDENVGGSVVVERWGGGGWITIPFMGFQPNMCHRALQYFKSLWVNFHKIVGVRHPDRCPVPAGNYTVKNYVVDATEISVPFWSGRFRFTTTFQLVDTKRMKHKYTVDMEAGYLCPDNDQLEVPIRLFRVDRINRTHRAMSIDYTYAHPLDETAEATILIERWGDGGWLNMPSLPWQQDPCNYGMMTGKEAMIRMGKAMGLKHPDRCPIPAGNYSIKNYPLNLNYEIPFWSGRFRSTLVLRRIATKKKFFCAMSILNVVENVLKMSTSPMKEGLDGLQDYWVIQNDCGQMKHTYVINVERVLACPDNEQLDFPLRNLKLVKVNRTHTSLSYEITYTYPLDEKVSGGLSVDRWGDGGWISIPFMPMRENICEYFLTYFKEIWVQVMRSMEVKDPESCPIPKGSCPIPKGHYVIKNQALDFSQISIPFWSGRVRLTLFAQRKNSKTRTLCMSYILNVVEKV</sequence>
<reference evidence="3" key="2">
    <citation type="submission" date="2021-08" db="EMBL/GenBank/DDBJ databases">
        <authorList>
            <person name="Eriksson T."/>
        </authorList>
    </citation>
    <scope>NUCLEOTIDE SEQUENCE</scope>
    <source>
        <strain evidence="3">Stoneville</strain>
        <tissue evidence="3">Whole head</tissue>
    </source>
</reference>
<dbReference type="PANTHER" id="PTHR21112:SF0">
    <property type="entry name" value="CHEMOSENSORY PROTEIN A 29A-RELATED"/>
    <property type="match status" value="1"/>
</dbReference>
<keyword evidence="1 2" id="KW-0732">Signal</keyword>
<feature type="chain" id="PRO_5035261607" evidence="2">
    <location>
        <begin position="20"/>
        <end position="528"/>
    </location>
</feature>
<evidence type="ECO:0000313" key="3">
    <source>
        <dbReference type="EMBL" id="KAH0810428.1"/>
    </source>
</evidence>
<evidence type="ECO:0000313" key="4">
    <source>
        <dbReference type="Proteomes" id="UP000719412"/>
    </source>
</evidence>
<organism evidence="3 4">
    <name type="scientific">Tenebrio molitor</name>
    <name type="common">Yellow mealworm beetle</name>
    <dbReference type="NCBI Taxonomy" id="7067"/>
    <lineage>
        <taxon>Eukaryota</taxon>
        <taxon>Metazoa</taxon>
        <taxon>Ecdysozoa</taxon>
        <taxon>Arthropoda</taxon>
        <taxon>Hexapoda</taxon>
        <taxon>Insecta</taxon>
        <taxon>Pterygota</taxon>
        <taxon>Neoptera</taxon>
        <taxon>Endopterygota</taxon>
        <taxon>Coleoptera</taxon>
        <taxon>Polyphaga</taxon>
        <taxon>Cucujiformia</taxon>
        <taxon>Tenebrionidae</taxon>
        <taxon>Tenebrio</taxon>
    </lineage>
</organism>
<protein>
    <submittedName>
        <fullName evidence="3">Uncharacterized protein</fullName>
    </submittedName>
</protein>
<dbReference type="Proteomes" id="UP000719412">
    <property type="component" value="Unassembled WGS sequence"/>
</dbReference>
<accession>A0A8J6L947</accession>
<evidence type="ECO:0000256" key="2">
    <source>
        <dbReference type="SAM" id="SignalP"/>
    </source>
</evidence>
<dbReference type="InterPro" id="IPR036846">
    <property type="entry name" value="GM2-AP_sf"/>
</dbReference>
<reference evidence="3" key="1">
    <citation type="journal article" date="2020" name="J Insects Food Feed">
        <title>The yellow mealworm (Tenebrio molitor) genome: a resource for the emerging insects as food and feed industry.</title>
        <authorList>
            <person name="Eriksson T."/>
            <person name="Andere A."/>
            <person name="Kelstrup H."/>
            <person name="Emery V."/>
            <person name="Picard C."/>
        </authorList>
    </citation>
    <scope>NUCLEOTIDE SEQUENCE</scope>
    <source>
        <strain evidence="3">Stoneville</strain>
        <tissue evidence="3">Whole head</tissue>
    </source>
</reference>
<evidence type="ECO:0000256" key="1">
    <source>
        <dbReference type="ARBA" id="ARBA00022729"/>
    </source>
</evidence>
<proteinExistence type="predicted"/>
<dbReference type="Gene3D" id="2.70.220.10">
    <property type="entry name" value="Ganglioside GM2 activator"/>
    <property type="match status" value="3"/>
</dbReference>
<dbReference type="AlphaFoldDB" id="A0A8J6L947"/>
<name>A0A8J6L947_TENMO</name>
<dbReference type="PANTHER" id="PTHR21112">
    <property type="entry name" value="CHEMOSENSORY PROTEIN A 29A-RELATED"/>
    <property type="match status" value="1"/>
</dbReference>
<keyword evidence="4" id="KW-1185">Reference proteome</keyword>